<accession>A0ABV7WUW9</accession>
<sequence length="93" mass="10609">MFGWFKKDKSGKASVPKLDFEEYKGFQIAATPINEGGQFRVSGVIELAAEGETTKQHRFVRADLIPNEEEAVRITQLKARMMVDQMGERLFEE</sequence>
<reference evidence="2" key="1">
    <citation type="journal article" date="2019" name="Int. J. Syst. Evol. Microbiol.">
        <title>The Global Catalogue of Microorganisms (GCM) 10K type strain sequencing project: providing services to taxonomists for standard genome sequencing and annotation.</title>
        <authorList>
            <consortium name="The Broad Institute Genomics Platform"/>
            <consortium name="The Broad Institute Genome Sequencing Center for Infectious Disease"/>
            <person name="Wu L."/>
            <person name="Ma J."/>
        </authorList>
    </citation>
    <scope>NUCLEOTIDE SEQUENCE [LARGE SCALE GENOMIC DNA]</scope>
    <source>
        <strain evidence="2">CECT 8288</strain>
    </source>
</reference>
<evidence type="ECO:0000313" key="2">
    <source>
        <dbReference type="Proteomes" id="UP001595710"/>
    </source>
</evidence>
<dbReference type="InterPro" id="IPR018772">
    <property type="entry name" value="Transcription_activator_HlyU"/>
</dbReference>
<name>A0ABV7WUW9_9GAMM</name>
<protein>
    <submittedName>
        <fullName evidence="1">HlyU family transcriptional regulator</fullName>
    </submittedName>
</protein>
<dbReference type="Pfam" id="PF10115">
    <property type="entry name" value="HlyU"/>
    <property type="match status" value="1"/>
</dbReference>
<organism evidence="1 2">
    <name type="scientific">Reinekea marina</name>
    <dbReference type="NCBI Taxonomy" id="1310421"/>
    <lineage>
        <taxon>Bacteria</taxon>
        <taxon>Pseudomonadati</taxon>
        <taxon>Pseudomonadota</taxon>
        <taxon>Gammaproteobacteria</taxon>
        <taxon>Oceanospirillales</taxon>
        <taxon>Saccharospirillaceae</taxon>
        <taxon>Reinekea</taxon>
    </lineage>
</organism>
<dbReference type="EMBL" id="JBHRYN010000069">
    <property type="protein sequence ID" value="MFC3703095.1"/>
    <property type="molecule type" value="Genomic_DNA"/>
</dbReference>
<comment type="caution">
    <text evidence="1">The sequence shown here is derived from an EMBL/GenBank/DDBJ whole genome shotgun (WGS) entry which is preliminary data.</text>
</comment>
<keyword evidence="2" id="KW-1185">Reference proteome</keyword>
<dbReference type="RefSeq" id="WP_216000652.1">
    <property type="nucleotide sequence ID" value="NZ_JBHRYN010000069.1"/>
</dbReference>
<gene>
    <name evidence="1" type="ORF">ACFOND_15810</name>
</gene>
<proteinExistence type="predicted"/>
<dbReference type="Proteomes" id="UP001595710">
    <property type="component" value="Unassembled WGS sequence"/>
</dbReference>
<evidence type="ECO:0000313" key="1">
    <source>
        <dbReference type="EMBL" id="MFC3703095.1"/>
    </source>
</evidence>